<dbReference type="STRING" id="218821.SAMN05421837_10199"/>
<evidence type="ECO:0000313" key="3">
    <source>
        <dbReference type="EMBL" id="SEF19782.1"/>
    </source>
</evidence>
<gene>
    <name evidence="3" type="ORF">SAMN05421837_10199</name>
</gene>
<evidence type="ECO:0000313" key="4">
    <source>
        <dbReference type="Proteomes" id="UP000198878"/>
    </source>
</evidence>
<organism evidence="3 4">
    <name type="scientific">Amycolatopsis pretoriensis</name>
    <dbReference type="NCBI Taxonomy" id="218821"/>
    <lineage>
        <taxon>Bacteria</taxon>
        <taxon>Bacillati</taxon>
        <taxon>Actinomycetota</taxon>
        <taxon>Actinomycetes</taxon>
        <taxon>Pseudonocardiales</taxon>
        <taxon>Pseudonocardiaceae</taxon>
        <taxon>Amycolatopsis</taxon>
    </lineage>
</organism>
<dbReference type="InterPro" id="IPR036291">
    <property type="entry name" value="NAD(P)-bd_dom_sf"/>
</dbReference>
<dbReference type="Gene3D" id="3.40.50.720">
    <property type="entry name" value="NAD(P)-binding Rossmann-like Domain"/>
    <property type="match status" value="1"/>
</dbReference>
<dbReference type="PANTHER" id="PTHR43477">
    <property type="entry name" value="DIHYDROANTICAPSIN 7-DEHYDROGENASE"/>
    <property type="match status" value="1"/>
</dbReference>
<dbReference type="GO" id="GO:0016491">
    <property type="term" value="F:oxidoreductase activity"/>
    <property type="evidence" value="ECO:0007669"/>
    <property type="project" value="UniProtKB-KW"/>
</dbReference>
<dbReference type="Proteomes" id="UP000198878">
    <property type="component" value="Unassembled WGS sequence"/>
</dbReference>
<sequence length="237" mass="23872">MTALTDRRVLVVGRGSGIARAVTLAVRDAGASVVVAGRDESALAAAYDDPGVTAATVDLTDEASVAALAERLGRVDHVVSTASARARGAVGDLAHDVVLRSFDVKVLGPLLLAKHFAPRLPEDGSFVFFSGSSARKPAAGMLAVGATNAAVDALTRGLAVELAPIRVNAVSPGTIDTGAYDALGAEKKAALFASRAATSPARRVGRPEEVAEAVVFALGSTFLTGVSLGVDGGESLV</sequence>
<dbReference type="SUPFAM" id="SSF51735">
    <property type="entry name" value="NAD(P)-binding Rossmann-fold domains"/>
    <property type="match status" value="1"/>
</dbReference>
<name>A0A1H5Q0Y2_9PSEU</name>
<reference evidence="4" key="1">
    <citation type="submission" date="2016-10" db="EMBL/GenBank/DDBJ databases">
        <authorList>
            <person name="Varghese N."/>
            <person name="Submissions S."/>
        </authorList>
    </citation>
    <scope>NUCLEOTIDE SEQUENCE [LARGE SCALE GENOMIC DNA]</scope>
    <source>
        <strain evidence="4">DSM 44654</strain>
    </source>
</reference>
<dbReference type="EMBL" id="FNUJ01000001">
    <property type="protein sequence ID" value="SEF19782.1"/>
    <property type="molecule type" value="Genomic_DNA"/>
</dbReference>
<dbReference type="InterPro" id="IPR002347">
    <property type="entry name" value="SDR_fam"/>
</dbReference>
<keyword evidence="2" id="KW-0560">Oxidoreductase</keyword>
<keyword evidence="4" id="KW-1185">Reference proteome</keyword>
<dbReference type="AlphaFoldDB" id="A0A1H5Q0Y2"/>
<dbReference type="PANTHER" id="PTHR43477:SF1">
    <property type="entry name" value="DIHYDROANTICAPSIN 7-DEHYDROGENASE"/>
    <property type="match status" value="1"/>
</dbReference>
<evidence type="ECO:0000256" key="2">
    <source>
        <dbReference type="ARBA" id="ARBA00023002"/>
    </source>
</evidence>
<dbReference type="RefSeq" id="WP_086676462.1">
    <property type="nucleotide sequence ID" value="NZ_FNUJ01000001.1"/>
</dbReference>
<comment type="similarity">
    <text evidence="1">Belongs to the short-chain dehydrogenases/reductases (SDR) family.</text>
</comment>
<evidence type="ECO:0000256" key="1">
    <source>
        <dbReference type="ARBA" id="ARBA00006484"/>
    </source>
</evidence>
<dbReference type="CDD" id="cd05233">
    <property type="entry name" value="SDR_c"/>
    <property type="match status" value="1"/>
</dbReference>
<proteinExistence type="inferred from homology"/>
<dbReference type="Pfam" id="PF13561">
    <property type="entry name" value="adh_short_C2"/>
    <property type="match status" value="1"/>
</dbReference>
<dbReference type="InterPro" id="IPR051122">
    <property type="entry name" value="SDR_DHRS6-like"/>
</dbReference>
<protein>
    <submittedName>
        <fullName evidence="3">NAD(P)-dependent dehydrogenase, short-chain alcohol dehydrogenase family</fullName>
    </submittedName>
</protein>
<dbReference type="OrthoDB" id="9806974at2"/>
<accession>A0A1H5Q0Y2</accession>
<dbReference type="PRINTS" id="PR00081">
    <property type="entry name" value="GDHRDH"/>
</dbReference>